<dbReference type="PROSITE" id="PS51184">
    <property type="entry name" value="JMJC"/>
    <property type="match status" value="1"/>
</dbReference>
<dbReference type="SMART" id="SM00558">
    <property type="entry name" value="JmjC"/>
    <property type="match status" value="1"/>
</dbReference>
<evidence type="ECO:0000256" key="1">
    <source>
        <dbReference type="ARBA" id="ARBA00022723"/>
    </source>
</evidence>
<feature type="compositionally biased region" description="Polar residues" evidence="4">
    <location>
        <begin position="71"/>
        <end position="88"/>
    </location>
</feature>
<feature type="domain" description="JmjC" evidence="6">
    <location>
        <begin position="504"/>
        <end position="672"/>
    </location>
</feature>
<dbReference type="Proteomes" id="UP000660262">
    <property type="component" value="Unassembled WGS sequence"/>
</dbReference>
<feature type="region of interest" description="Disordered" evidence="4">
    <location>
        <begin position="1"/>
        <end position="88"/>
    </location>
</feature>
<feature type="region of interest" description="Disordered" evidence="4">
    <location>
        <begin position="328"/>
        <end position="418"/>
    </location>
</feature>
<feature type="compositionally biased region" description="Low complexity" evidence="4">
    <location>
        <begin position="244"/>
        <end position="262"/>
    </location>
</feature>
<dbReference type="GO" id="GO:0010468">
    <property type="term" value="P:regulation of gene expression"/>
    <property type="evidence" value="ECO:0007669"/>
    <property type="project" value="TreeGrafter"/>
</dbReference>
<keyword evidence="8" id="KW-1185">Reference proteome</keyword>
<dbReference type="PROSITE" id="PS51183">
    <property type="entry name" value="JMJN"/>
    <property type="match status" value="1"/>
</dbReference>
<dbReference type="PANTHER" id="PTHR10694">
    <property type="entry name" value="LYSINE-SPECIFIC DEMETHYLASE"/>
    <property type="match status" value="1"/>
</dbReference>
<dbReference type="OrthoDB" id="1678912at2759"/>
<gene>
    <name evidence="7" type="ORF">PPROV_000599300</name>
</gene>
<dbReference type="GO" id="GO:0000785">
    <property type="term" value="C:chromatin"/>
    <property type="evidence" value="ECO:0007669"/>
    <property type="project" value="TreeGrafter"/>
</dbReference>
<dbReference type="InterPro" id="IPR004198">
    <property type="entry name" value="Znf_C5HC2"/>
</dbReference>
<dbReference type="Pfam" id="PF02375">
    <property type="entry name" value="JmjN"/>
    <property type="match status" value="1"/>
</dbReference>
<dbReference type="Gene3D" id="2.60.120.650">
    <property type="entry name" value="Cupin"/>
    <property type="match status" value="1"/>
</dbReference>
<dbReference type="InterPro" id="IPR003349">
    <property type="entry name" value="JmjN"/>
</dbReference>
<protein>
    <recommendedName>
        <fullName evidence="9">JmjC domain-containing protein</fullName>
    </recommendedName>
</protein>
<dbReference type="SMART" id="SM00545">
    <property type="entry name" value="JmjN"/>
    <property type="match status" value="1"/>
</dbReference>
<organism evidence="7 8">
    <name type="scientific">Pycnococcus provasolii</name>
    <dbReference type="NCBI Taxonomy" id="41880"/>
    <lineage>
        <taxon>Eukaryota</taxon>
        <taxon>Viridiplantae</taxon>
        <taxon>Chlorophyta</taxon>
        <taxon>Pseudoscourfieldiophyceae</taxon>
        <taxon>Pseudoscourfieldiales</taxon>
        <taxon>Pycnococcaceae</taxon>
        <taxon>Pycnococcus</taxon>
    </lineage>
</organism>
<proteinExistence type="predicted"/>
<dbReference type="GO" id="GO:0046872">
    <property type="term" value="F:metal ion binding"/>
    <property type="evidence" value="ECO:0007669"/>
    <property type="project" value="UniProtKB-KW"/>
</dbReference>
<evidence type="ECO:0000256" key="4">
    <source>
        <dbReference type="SAM" id="MobiDB-lite"/>
    </source>
</evidence>
<dbReference type="Pfam" id="PF02928">
    <property type="entry name" value="zf-C5HC2"/>
    <property type="match status" value="1"/>
</dbReference>
<dbReference type="GO" id="GO:0005634">
    <property type="term" value="C:nucleus"/>
    <property type="evidence" value="ECO:0007669"/>
    <property type="project" value="TreeGrafter"/>
</dbReference>
<feature type="compositionally biased region" description="Polar residues" evidence="4">
    <location>
        <begin position="368"/>
        <end position="377"/>
    </location>
</feature>
<keyword evidence="3" id="KW-0175">Coiled coil</keyword>
<evidence type="ECO:0000313" key="7">
    <source>
        <dbReference type="EMBL" id="GHP07252.1"/>
    </source>
</evidence>
<dbReference type="Pfam" id="PF02373">
    <property type="entry name" value="JmjC"/>
    <property type="match status" value="1"/>
</dbReference>
<evidence type="ECO:0008006" key="9">
    <source>
        <dbReference type="Google" id="ProtNLM"/>
    </source>
</evidence>
<feature type="compositionally biased region" description="Basic and acidic residues" evidence="4">
    <location>
        <begin position="408"/>
        <end position="417"/>
    </location>
</feature>
<dbReference type="AlphaFoldDB" id="A0A830HK56"/>
<evidence type="ECO:0000313" key="8">
    <source>
        <dbReference type="Proteomes" id="UP000660262"/>
    </source>
</evidence>
<reference evidence="7" key="1">
    <citation type="submission" date="2020-10" db="EMBL/GenBank/DDBJ databases">
        <title>Unveiling of a novel bifunctional photoreceptor, Dualchrome1, isolated from a cosmopolitan green alga.</title>
        <authorList>
            <person name="Suzuki S."/>
            <person name="Kawachi M."/>
        </authorList>
    </citation>
    <scope>NUCLEOTIDE SEQUENCE</scope>
    <source>
        <strain evidence="7">NIES 2893</strain>
    </source>
</reference>
<evidence type="ECO:0000259" key="5">
    <source>
        <dbReference type="PROSITE" id="PS51183"/>
    </source>
</evidence>
<dbReference type="PANTHER" id="PTHR10694:SF33">
    <property type="entry name" value="LYSINE-SPECIFIC DEMETHYLASE 5"/>
    <property type="match status" value="1"/>
</dbReference>
<feature type="coiled-coil region" evidence="3">
    <location>
        <begin position="754"/>
        <end position="781"/>
    </location>
</feature>
<accession>A0A830HK56</accession>
<dbReference type="GO" id="GO:0141052">
    <property type="term" value="F:histone H3 demethylase activity"/>
    <property type="evidence" value="ECO:0007669"/>
    <property type="project" value="UniProtKB-ARBA"/>
</dbReference>
<name>A0A830HK56_9CHLO</name>
<evidence type="ECO:0000259" key="6">
    <source>
        <dbReference type="PROSITE" id="PS51184"/>
    </source>
</evidence>
<keyword evidence="1" id="KW-0479">Metal-binding</keyword>
<feature type="domain" description="JmjN" evidence="5">
    <location>
        <begin position="153"/>
        <end position="195"/>
    </location>
</feature>
<dbReference type="InterPro" id="IPR003347">
    <property type="entry name" value="JmjC_dom"/>
</dbReference>
<sequence length="902" mass="99605">MDTTTARLPVFPVLTPAAHNTPQREIDDIDGVPSSSPPDDEKQQQGGANANHDDLADDDTAAAAAAAAPTPSKQQVKPSWNRPASNLSARERRKLNVSLMNNTEEFDVLLGCVRCCHSREGCVHCQERPTMMRRRARWKPSSARPQKAFCKTAPTFYPTEEEFALGPIGYLEKVYATAAPYGILCVVPPPSWNPPFVLDRYTTSTQRGGDDVRFPTRVQSTSKLQRRGPHAASVEKAPSSSSPTDAAGAARAEAAAATTTFAEHNQQPENGVHKKDPDAGSDNSDSDTSDTSSDQDPKEFGFAHGIRTQSLRSFRRYCDWMHETHFEGCSGTSTLHNDDDGDDDDSKINKNAAGGAHACSSDVPSYAPTYSSPTTNHDAAEPSSKRMRTPSRKLDLYDAPASMPRSTWGDKPDRAALEHPPPTEILRSQARESPTIEQVEGEFWRIVEEPTDEMEVLYGADLHTALYGSGFPGFPRRGMHARGTEGAYANEKARTDEEQVEDHNYSTHLWNVNMFPMNPSSVLRHVDAALDIPGVTVPWLYFGSVLTSFSWHIEDHALCSVNYIHFGAPKVWYGVPGHEAGAFESAMRKIVPGLFDTQKHLLYSLTTMVSPQQLRAHGVTVSRVICPARCFVITLPNAYHGGINVGMNGAESVNFAPPLWLPWGLDVLKKYKADGRAPSMSYDQLLITLAKFLHPVGDEHPYDGLLDDPIDQERQEAARQYNRRRKKSSISAKPIGAQLAAQHVLSNHRSRPPASALRMAEEQLRRRVEEEEEARNFALADVGVVTMRKMRGGIAGGRDPQTSVFRDTAERDCAVCAADLYLSAVVCTLHPHRAVCPAHADKLCLFRMYGDHVSDDGDGETSDVEDDMRCPCNAREHHVLLYRHASQELRYRCGLCRDQSTL</sequence>
<dbReference type="SUPFAM" id="SSF51197">
    <property type="entry name" value="Clavaminate synthase-like"/>
    <property type="match status" value="1"/>
</dbReference>
<comment type="caution">
    <text evidence="7">The sequence shown here is derived from an EMBL/GenBank/DDBJ whole genome shotgun (WGS) entry which is preliminary data.</text>
</comment>
<keyword evidence="2" id="KW-0408">Iron</keyword>
<feature type="region of interest" description="Disordered" evidence="4">
    <location>
        <begin position="203"/>
        <end position="304"/>
    </location>
</feature>
<dbReference type="EMBL" id="BNJQ01000016">
    <property type="protein sequence ID" value="GHP07252.1"/>
    <property type="molecule type" value="Genomic_DNA"/>
</dbReference>
<evidence type="ECO:0000256" key="3">
    <source>
        <dbReference type="SAM" id="Coils"/>
    </source>
</evidence>
<evidence type="ECO:0000256" key="2">
    <source>
        <dbReference type="ARBA" id="ARBA00023004"/>
    </source>
</evidence>